<organism evidence="1 2">
    <name type="scientific">Gigaspora margarita</name>
    <dbReference type="NCBI Taxonomy" id="4874"/>
    <lineage>
        <taxon>Eukaryota</taxon>
        <taxon>Fungi</taxon>
        <taxon>Fungi incertae sedis</taxon>
        <taxon>Mucoromycota</taxon>
        <taxon>Glomeromycotina</taxon>
        <taxon>Glomeromycetes</taxon>
        <taxon>Diversisporales</taxon>
        <taxon>Gigasporaceae</taxon>
        <taxon>Gigaspora</taxon>
    </lineage>
</organism>
<dbReference type="GO" id="GO:0006357">
    <property type="term" value="P:regulation of transcription by RNA polymerase II"/>
    <property type="evidence" value="ECO:0007669"/>
    <property type="project" value="TreeGrafter"/>
</dbReference>
<dbReference type="SUPFAM" id="SSF53098">
    <property type="entry name" value="Ribonuclease H-like"/>
    <property type="match status" value="1"/>
</dbReference>
<dbReference type="Proteomes" id="UP000439903">
    <property type="component" value="Unassembled WGS sequence"/>
</dbReference>
<dbReference type="Gene3D" id="1.10.10.1070">
    <property type="entry name" value="Zinc finger, BED domain-containing"/>
    <property type="match status" value="1"/>
</dbReference>
<comment type="caution">
    <text evidence="1">The sequence shown here is derived from an EMBL/GenBank/DDBJ whole genome shotgun (WGS) entry which is preliminary data.</text>
</comment>
<dbReference type="InterPro" id="IPR052717">
    <property type="entry name" value="Vacuolar_transposase_reg"/>
</dbReference>
<evidence type="ECO:0000313" key="1">
    <source>
        <dbReference type="EMBL" id="KAF0541335.1"/>
    </source>
</evidence>
<gene>
    <name evidence="1" type="ORF">F8M41_005498</name>
</gene>
<protein>
    <submittedName>
        <fullName evidence="1">Transposable element hobo transposase</fullName>
    </submittedName>
</protein>
<dbReference type="PANTHER" id="PTHR46169:SF17">
    <property type="entry name" value="HAT C-TERMINAL DIMERISATION DOMAIN-CONTAINING PROTEIN"/>
    <property type="match status" value="1"/>
</dbReference>
<dbReference type="SUPFAM" id="SSF140996">
    <property type="entry name" value="Hermes dimerisation domain"/>
    <property type="match status" value="1"/>
</dbReference>
<dbReference type="GO" id="GO:0005634">
    <property type="term" value="C:nucleus"/>
    <property type="evidence" value="ECO:0007669"/>
    <property type="project" value="TreeGrafter"/>
</dbReference>
<proteinExistence type="predicted"/>
<evidence type="ECO:0000313" key="2">
    <source>
        <dbReference type="Proteomes" id="UP000439903"/>
    </source>
</evidence>
<dbReference type="OrthoDB" id="2407567at2759"/>
<reference evidence="1 2" key="1">
    <citation type="journal article" date="2019" name="Environ. Microbiol.">
        <title>At the nexus of three kingdoms: the genome of the mycorrhizal fungus Gigaspora margarita provides insights into plant, endobacterial and fungal interactions.</title>
        <authorList>
            <person name="Venice F."/>
            <person name="Ghignone S."/>
            <person name="Salvioli di Fossalunga A."/>
            <person name="Amselem J."/>
            <person name="Novero M."/>
            <person name="Xianan X."/>
            <person name="Sedzielewska Toro K."/>
            <person name="Morin E."/>
            <person name="Lipzen A."/>
            <person name="Grigoriev I.V."/>
            <person name="Henrissat B."/>
            <person name="Martin F.M."/>
            <person name="Bonfante P."/>
        </authorList>
    </citation>
    <scope>NUCLEOTIDE SEQUENCE [LARGE SCALE GENOMIC DNA]</scope>
    <source>
        <strain evidence="1 2">BEG34</strain>
    </source>
</reference>
<dbReference type="PANTHER" id="PTHR46169">
    <property type="entry name" value="DNA REPLICATION-RELATED ELEMENT FACTOR, ISOFORM A"/>
    <property type="match status" value="1"/>
</dbReference>
<keyword evidence="2" id="KW-1185">Reference proteome</keyword>
<dbReference type="AlphaFoldDB" id="A0A8H4AX41"/>
<dbReference type="EMBL" id="WTPW01000153">
    <property type="protein sequence ID" value="KAF0541335.1"/>
    <property type="molecule type" value="Genomic_DNA"/>
</dbReference>
<dbReference type="InterPro" id="IPR012337">
    <property type="entry name" value="RNaseH-like_sf"/>
</dbReference>
<accession>A0A8H4AX41</accession>
<name>A0A8H4AX41_GIGMA</name>
<sequence length="455" mass="53296">MYENLTLEQIILKLKNNEFITREKNGKSKVLQKFFEIINLENNFIGYVLCKNCDQICTYSQKSGTSHLLRHSCASSSDGFKEFSQEMINIGAKFGQIQVDDLFSHPTTISRNVIKEAEKIKLNLTAKLNPIFQTVGGAFTTDMWKDDYKKLSYISLTVHYIENWQLNEQILAISKFPNISHTEDNIKKAIFELLKSYNLIPDRTMERYVFITDSGANFLTAFRNYKHLPCIAYKLNTILEAAFKPENFQNYSSIIKTIKEYKSLVTYFKHSSLHLKLEKSLKQETETRWNKATNCLESSKSPTLHLVIPWYKALKEHCKISQHDDDILKQIKIVVNEKLTLKYKISELHKLAVFFNPKMKQLKILEPEDILWVNNQIKEQYSLIEANNFNSNNDNDLYIDNQERSTKKLCQKTNKDFTDFSEYYDSSDEEDSLNEINQYLAYKIAKDTDLNILKW</sequence>